<comment type="similarity">
    <text evidence="1 2">Belongs to the peptidase M16 family.</text>
</comment>
<evidence type="ECO:0000256" key="2">
    <source>
        <dbReference type="RuleBase" id="RU004447"/>
    </source>
</evidence>
<dbReference type="InterPro" id="IPR001431">
    <property type="entry name" value="Pept_M16_Zn_BS"/>
</dbReference>
<feature type="domain" description="Peptidase M16 C-terminal" evidence="4">
    <location>
        <begin position="165"/>
        <end position="337"/>
    </location>
</feature>
<dbReference type="AlphaFoldDB" id="A0A3G1KP11"/>
<dbReference type="InterPro" id="IPR011765">
    <property type="entry name" value="Pept_M16_N"/>
</dbReference>
<evidence type="ECO:0000259" key="4">
    <source>
        <dbReference type="Pfam" id="PF05193"/>
    </source>
</evidence>
<dbReference type="PANTHER" id="PTHR11851:SF49">
    <property type="entry name" value="MITOCHONDRIAL-PROCESSING PEPTIDASE SUBUNIT ALPHA"/>
    <property type="match status" value="1"/>
</dbReference>
<dbReference type="Pfam" id="PF00675">
    <property type="entry name" value="Peptidase_M16"/>
    <property type="match status" value="1"/>
</dbReference>
<dbReference type="KEGG" id="fwa:DCMF_04895"/>
<dbReference type="OrthoDB" id="9811314at2"/>
<dbReference type="GO" id="GO:0004222">
    <property type="term" value="F:metalloendopeptidase activity"/>
    <property type="evidence" value="ECO:0007669"/>
    <property type="project" value="InterPro"/>
</dbReference>
<accession>A0A3G1KP11</accession>
<evidence type="ECO:0000313" key="5">
    <source>
        <dbReference type="EMBL" id="ATW24213.1"/>
    </source>
</evidence>
<reference evidence="5 6" key="1">
    <citation type="submission" date="2016-10" db="EMBL/GenBank/DDBJ databases">
        <title>Complete Genome Sequence of Peptococcaceae strain DCMF.</title>
        <authorList>
            <person name="Edwards R.J."/>
            <person name="Holland S.I."/>
            <person name="Deshpande N.P."/>
            <person name="Wong Y.K."/>
            <person name="Ertan H."/>
            <person name="Manefield M."/>
            <person name="Russell T.L."/>
            <person name="Lee M.J."/>
        </authorList>
    </citation>
    <scope>NUCLEOTIDE SEQUENCE [LARGE SCALE GENOMIC DNA]</scope>
    <source>
        <strain evidence="5 6">DCMF</strain>
    </source>
</reference>
<dbReference type="InterPro" id="IPR007863">
    <property type="entry name" value="Peptidase_M16_C"/>
</dbReference>
<sequence length="420" mass="46968">MLYKDILSNGIRVVTEELPFVHSVSLGIWVGTGSRFEDKRIHGVSHFLEHMLFKGTKNRNAKQIAESLEAVGGQINAFTSKEHTCYYAKVLSDHFDLAADILADMFLNSLFSAEEMDKERNVILEEIKMYEDTPDELVHDVYSRTLWPQDPLGQSIIGTSKSVENISRDQLIAYYQSTYVPQNVVIAIAGKIQREVVLEKLEKLFSPLSGQFQPPSLNEPQAFSDASFVAKDIEQMHLCLGTPGLSSQHDNIYALSVLNNVLGGGISSRLFQEVREERGLTYTIYSYHSGYSNSGIFGVYAGTSLQNSQAVTEIILKQISDIKRNGITPQELENTKQHIKGTVLLSLENVSNRMNRLGKSEISFGRLITPEEIVDSVMKVSHEVVIETARQVFDFEKCAFAAVGPEKPAFHLSTLVEKIK</sequence>
<name>A0A3G1KP11_FORW1</name>
<dbReference type="Proteomes" id="UP000323521">
    <property type="component" value="Chromosome"/>
</dbReference>
<evidence type="ECO:0000259" key="3">
    <source>
        <dbReference type="Pfam" id="PF00675"/>
    </source>
</evidence>
<dbReference type="FunFam" id="3.30.830.10:FF:000008">
    <property type="entry name" value="Mitochondrial-processing peptidase subunit beta"/>
    <property type="match status" value="1"/>
</dbReference>
<evidence type="ECO:0000256" key="1">
    <source>
        <dbReference type="ARBA" id="ARBA00007261"/>
    </source>
</evidence>
<dbReference type="RefSeq" id="WP_148133388.1">
    <property type="nucleotide sequence ID" value="NZ_CP017634.1"/>
</dbReference>
<dbReference type="PROSITE" id="PS00143">
    <property type="entry name" value="INSULINASE"/>
    <property type="match status" value="1"/>
</dbReference>
<gene>
    <name evidence="5" type="ORF">DCMF_04895</name>
</gene>
<dbReference type="Pfam" id="PF05193">
    <property type="entry name" value="Peptidase_M16_C"/>
    <property type="match status" value="1"/>
</dbReference>
<dbReference type="SUPFAM" id="SSF63411">
    <property type="entry name" value="LuxS/MPP-like metallohydrolase"/>
    <property type="match status" value="2"/>
</dbReference>
<evidence type="ECO:0000313" key="6">
    <source>
        <dbReference type="Proteomes" id="UP000323521"/>
    </source>
</evidence>
<dbReference type="GO" id="GO:0046872">
    <property type="term" value="F:metal ion binding"/>
    <property type="evidence" value="ECO:0007669"/>
    <property type="project" value="InterPro"/>
</dbReference>
<dbReference type="EMBL" id="CP017634">
    <property type="protein sequence ID" value="ATW24213.1"/>
    <property type="molecule type" value="Genomic_DNA"/>
</dbReference>
<dbReference type="InterPro" id="IPR050361">
    <property type="entry name" value="MPP/UQCRC_Complex"/>
</dbReference>
<dbReference type="InterPro" id="IPR011249">
    <property type="entry name" value="Metalloenz_LuxS/M16"/>
</dbReference>
<protein>
    <submittedName>
        <fullName evidence="5">Peptidase M16</fullName>
    </submittedName>
</protein>
<dbReference type="GO" id="GO:0006508">
    <property type="term" value="P:proteolysis"/>
    <property type="evidence" value="ECO:0007669"/>
    <property type="project" value="InterPro"/>
</dbReference>
<keyword evidence="6" id="KW-1185">Reference proteome</keyword>
<dbReference type="Gene3D" id="3.30.830.10">
    <property type="entry name" value="Metalloenzyme, LuxS/M16 peptidase-like"/>
    <property type="match status" value="2"/>
</dbReference>
<proteinExistence type="inferred from homology"/>
<organism evidence="5 6">
    <name type="scientific">Formimonas warabiya</name>
    <dbReference type="NCBI Taxonomy" id="1761012"/>
    <lineage>
        <taxon>Bacteria</taxon>
        <taxon>Bacillati</taxon>
        <taxon>Bacillota</taxon>
        <taxon>Clostridia</taxon>
        <taxon>Eubacteriales</taxon>
        <taxon>Peptococcaceae</taxon>
        <taxon>Candidatus Formimonas</taxon>
    </lineage>
</organism>
<dbReference type="PANTHER" id="PTHR11851">
    <property type="entry name" value="METALLOPROTEASE"/>
    <property type="match status" value="1"/>
</dbReference>
<feature type="domain" description="Peptidase M16 N-terminal" evidence="3">
    <location>
        <begin position="12"/>
        <end position="159"/>
    </location>
</feature>